<dbReference type="GO" id="GO:0046872">
    <property type="term" value="F:metal ion binding"/>
    <property type="evidence" value="ECO:0007669"/>
    <property type="project" value="UniProtKB-KW"/>
</dbReference>
<evidence type="ECO:0000313" key="4">
    <source>
        <dbReference type="EMBL" id="THG07897.1"/>
    </source>
</evidence>
<dbReference type="PANTHER" id="PTHR47991">
    <property type="entry name" value="OXOGLUTARATE/IRON-DEPENDENT DIOXYGENASE"/>
    <property type="match status" value="1"/>
</dbReference>
<reference evidence="4 5" key="1">
    <citation type="journal article" date="2018" name="Proc. Natl. Acad. Sci. U.S.A.">
        <title>Draft genome sequence of Camellia sinensis var. sinensis provides insights into the evolution of the tea genome and tea quality.</title>
        <authorList>
            <person name="Wei C."/>
            <person name="Yang H."/>
            <person name="Wang S."/>
            <person name="Zhao J."/>
            <person name="Liu C."/>
            <person name="Gao L."/>
            <person name="Xia E."/>
            <person name="Lu Y."/>
            <person name="Tai Y."/>
            <person name="She G."/>
            <person name="Sun J."/>
            <person name="Cao H."/>
            <person name="Tong W."/>
            <person name="Gao Q."/>
            <person name="Li Y."/>
            <person name="Deng W."/>
            <person name="Jiang X."/>
            <person name="Wang W."/>
            <person name="Chen Q."/>
            <person name="Zhang S."/>
            <person name="Li H."/>
            <person name="Wu J."/>
            <person name="Wang P."/>
            <person name="Li P."/>
            <person name="Shi C."/>
            <person name="Zheng F."/>
            <person name="Jian J."/>
            <person name="Huang B."/>
            <person name="Shan D."/>
            <person name="Shi M."/>
            <person name="Fang C."/>
            <person name="Yue Y."/>
            <person name="Li F."/>
            <person name="Li D."/>
            <person name="Wei S."/>
            <person name="Han B."/>
            <person name="Jiang C."/>
            <person name="Yin Y."/>
            <person name="Xia T."/>
            <person name="Zhang Z."/>
            <person name="Bennetzen J.L."/>
            <person name="Zhao S."/>
            <person name="Wan X."/>
        </authorList>
    </citation>
    <scope>NUCLEOTIDE SEQUENCE [LARGE SCALE GENOMIC DNA]</scope>
    <source>
        <strain evidence="5">cv. Shuchazao</strain>
        <tissue evidence="4">Leaf</tissue>
    </source>
</reference>
<dbReference type="STRING" id="542762.A0A4V3WMA9"/>
<organism evidence="4 5">
    <name type="scientific">Camellia sinensis var. sinensis</name>
    <name type="common">China tea</name>
    <dbReference type="NCBI Taxonomy" id="542762"/>
    <lineage>
        <taxon>Eukaryota</taxon>
        <taxon>Viridiplantae</taxon>
        <taxon>Streptophyta</taxon>
        <taxon>Embryophyta</taxon>
        <taxon>Tracheophyta</taxon>
        <taxon>Spermatophyta</taxon>
        <taxon>Magnoliopsida</taxon>
        <taxon>eudicotyledons</taxon>
        <taxon>Gunneridae</taxon>
        <taxon>Pentapetalae</taxon>
        <taxon>asterids</taxon>
        <taxon>Ericales</taxon>
        <taxon>Theaceae</taxon>
        <taxon>Camellia</taxon>
    </lineage>
</organism>
<evidence type="ECO:0000259" key="3">
    <source>
        <dbReference type="PROSITE" id="PS51471"/>
    </source>
</evidence>
<dbReference type="InterPro" id="IPR044861">
    <property type="entry name" value="IPNS-like_FE2OG_OXY"/>
</dbReference>
<dbReference type="Gene3D" id="2.60.120.330">
    <property type="entry name" value="B-lactam Antibiotic, Isopenicillin N Synthase, Chain"/>
    <property type="match status" value="1"/>
</dbReference>
<dbReference type="InterPro" id="IPR027443">
    <property type="entry name" value="IPNS-like_sf"/>
</dbReference>
<proteinExistence type="predicted"/>
<feature type="domain" description="Fe2OG dioxygenase" evidence="3">
    <location>
        <begin position="41"/>
        <end position="147"/>
    </location>
</feature>
<keyword evidence="2" id="KW-0408">Iron</keyword>
<dbReference type="SUPFAM" id="SSF51197">
    <property type="entry name" value="Clavaminate synthase-like"/>
    <property type="match status" value="1"/>
</dbReference>
<dbReference type="InterPro" id="IPR050295">
    <property type="entry name" value="Plant_2OG-oxidoreductases"/>
</dbReference>
<dbReference type="AlphaFoldDB" id="A0A4V3WMA9"/>
<keyword evidence="5" id="KW-1185">Reference proteome</keyword>
<dbReference type="InterPro" id="IPR005123">
    <property type="entry name" value="Oxoglu/Fe-dep_dioxygenase_dom"/>
</dbReference>
<dbReference type="Pfam" id="PF03171">
    <property type="entry name" value="2OG-FeII_Oxy"/>
    <property type="match status" value="1"/>
</dbReference>
<gene>
    <name evidence="4" type="ORF">TEA_021069</name>
</gene>
<evidence type="ECO:0000256" key="2">
    <source>
        <dbReference type="ARBA" id="ARBA00023004"/>
    </source>
</evidence>
<evidence type="ECO:0000313" key="5">
    <source>
        <dbReference type="Proteomes" id="UP000306102"/>
    </source>
</evidence>
<keyword evidence="1" id="KW-0479">Metal-binding</keyword>
<dbReference type="EMBL" id="SDRB02009705">
    <property type="protein sequence ID" value="THG07897.1"/>
    <property type="molecule type" value="Genomic_DNA"/>
</dbReference>
<evidence type="ECO:0000256" key="1">
    <source>
        <dbReference type="ARBA" id="ARBA00022723"/>
    </source>
</evidence>
<comment type="caution">
    <text evidence="4">The sequence shown here is derived from an EMBL/GenBank/DDBJ whole genome shotgun (WGS) entry which is preliminary data.</text>
</comment>
<dbReference type="Proteomes" id="UP000306102">
    <property type="component" value="Unassembled WGS sequence"/>
</dbReference>
<name>A0A4V3WMA9_CAMSN</name>
<sequence>MTEKMETYTKEVMKLSIEVLGAITESLNLAPTYLRDKLEQGFQMMGINSYPPSSKTNVKIGIVSHTDHSIITILLQSCSGLHVMDTSGSSSGGDGAWRVVPEMKGTLVVLVGDHLQVLSNGIYKSALHRAVPSTDETRLSIASFHSLAMDEVVEPAPELVDEEHPKGYRGSSFQDYINHLYSKKEKTFIETLRMN</sequence>
<dbReference type="PROSITE" id="PS51471">
    <property type="entry name" value="FE2OG_OXY"/>
    <property type="match status" value="1"/>
</dbReference>
<accession>A0A4V3WMA9</accession>
<protein>
    <recommendedName>
        <fullName evidence="3">Fe2OG dioxygenase domain-containing protein</fullName>
    </recommendedName>
</protein>